<evidence type="ECO:0000313" key="4">
    <source>
        <dbReference type="Proteomes" id="UP000335636"/>
    </source>
</evidence>
<keyword evidence="4" id="KW-1185">Reference proteome</keyword>
<feature type="compositionally biased region" description="Basic and acidic residues" evidence="1">
    <location>
        <begin position="111"/>
        <end position="120"/>
    </location>
</feature>
<dbReference type="EMBL" id="WJEC01000020">
    <property type="protein sequence ID" value="KAF7486978.1"/>
    <property type="molecule type" value="Genomic_DNA"/>
</dbReference>
<dbReference type="Proteomes" id="UP000335636">
    <property type="component" value="Unassembled WGS sequence"/>
</dbReference>
<dbReference type="EMBL" id="WJEC01000020">
    <property type="protein sequence ID" value="KAF7486981.1"/>
    <property type="molecule type" value="Genomic_DNA"/>
</dbReference>
<dbReference type="EMBL" id="WJEC01000020">
    <property type="protein sequence ID" value="KAF7486979.1"/>
    <property type="molecule type" value="Genomic_DNA"/>
</dbReference>
<gene>
    <name evidence="2" type="ORF">GHT09_000663</name>
    <name evidence="3" type="ORF">MONAX_5E001494</name>
</gene>
<feature type="region of interest" description="Disordered" evidence="1">
    <location>
        <begin position="193"/>
        <end position="218"/>
    </location>
</feature>
<dbReference type="EMBL" id="WJEC01000020">
    <property type="protein sequence ID" value="KAF7486982.1"/>
    <property type="molecule type" value="Genomic_DNA"/>
</dbReference>
<reference evidence="2" key="2">
    <citation type="submission" date="2020-08" db="EMBL/GenBank/DDBJ databases">
        <authorList>
            <person name="Shumante A."/>
            <person name="Zimin A.V."/>
            <person name="Puiu D."/>
            <person name="Salzberg S.L."/>
        </authorList>
    </citation>
    <scope>NUCLEOTIDE SEQUENCE</scope>
    <source>
        <strain evidence="2">WC2-LM</strain>
        <tissue evidence="2">Liver</tissue>
    </source>
</reference>
<organism evidence="3 4">
    <name type="scientific">Marmota monax</name>
    <name type="common">Woodchuck</name>
    <dbReference type="NCBI Taxonomy" id="9995"/>
    <lineage>
        <taxon>Eukaryota</taxon>
        <taxon>Metazoa</taxon>
        <taxon>Chordata</taxon>
        <taxon>Craniata</taxon>
        <taxon>Vertebrata</taxon>
        <taxon>Euteleostomi</taxon>
        <taxon>Mammalia</taxon>
        <taxon>Eutheria</taxon>
        <taxon>Euarchontoglires</taxon>
        <taxon>Glires</taxon>
        <taxon>Rodentia</taxon>
        <taxon>Sciuromorpha</taxon>
        <taxon>Sciuridae</taxon>
        <taxon>Xerinae</taxon>
        <taxon>Marmotini</taxon>
        <taxon>Marmota</taxon>
    </lineage>
</organism>
<evidence type="ECO:0000313" key="3">
    <source>
        <dbReference type="EMBL" id="VTJ54294.1"/>
    </source>
</evidence>
<dbReference type="AlphaFoldDB" id="A0A5E4AAU7"/>
<feature type="region of interest" description="Disordered" evidence="1">
    <location>
        <begin position="111"/>
        <end position="139"/>
    </location>
</feature>
<protein>
    <submittedName>
        <fullName evidence="3">Uncharacterized protein</fullName>
    </submittedName>
</protein>
<dbReference type="EMBL" id="WJEC01000020">
    <property type="protein sequence ID" value="KAF7486980.1"/>
    <property type="molecule type" value="Genomic_DNA"/>
</dbReference>
<name>A0A5E4AAU7_MARMO</name>
<evidence type="ECO:0000256" key="1">
    <source>
        <dbReference type="SAM" id="MobiDB-lite"/>
    </source>
</evidence>
<dbReference type="EMBL" id="CABDUW010000036">
    <property type="protein sequence ID" value="VTJ54294.1"/>
    <property type="molecule type" value="Genomic_DNA"/>
</dbReference>
<proteinExistence type="predicted"/>
<feature type="compositionally biased region" description="Basic and acidic residues" evidence="1">
    <location>
        <begin position="209"/>
        <end position="218"/>
    </location>
</feature>
<sequence>MAVQGLRATNLSLRPLPCEGGFVTAPGCLVLGRVASLRREHTGCACTRHLLVSVSLNPRALGTTADGCSCPLLQETKGLVTCSRSQGREGQDLCQRSVPCWPQHRPELCSESPLGDRELHPQQPPASSGGGPGPWTPSSAPHLSLHVVAHLCPSFQWPELLPGTETSCRRAAPRVLGCCLECGLVLGIQNGGSRALGGSRPGQITDQPWSREHPWDLT</sequence>
<reference evidence="3 4" key="1">
    <citation type="submission" date="2019-04" db="EMBL/GenBank/DDBJ databases">
        <authorList>
            <person name="Alioto T."/>
            <person name="Alioto T."/>
        </authorList>
    </citation>
    <scope>NUCLEOTIDE SEQUENCE [LARGE SCALE GENOMIC DNA]</scope>
</reference>
<evidence type="ECO:0000313" key="2">
    <source>
        <dbReference type="EMBL" id="KAF7486978.1"/>
    </source>
</evidence>
<accession>A0A5E4AAU7</accession>
<dbReference type="Proteomes" id="UP000662637">
    <property type="component" value="Unassembled WGS sequence"/>
</dbReference>